<dbReference type="AlphaFoldDB" id="A0A8J7WHP9"/>
<dbReference type="Proteomes" id="UP000677913">
    <property type="component" value="Unassembled WGS sequence"/>
</dbReference>
<evidence type="ECO:0000259" key="1">
    <source>
        <dbReference type="Pfam" id="PF04014"/>
    </source>
</evidence>
<comment type="caution">
    <text evidence="2">The sequence shown here is derived from an EMBL/GenBank/DDBJ whole genome shotgun (WGS) entry which is preliminary data.</text>
</comment>
<dbReference type="RefSeq" id="WP_211465076.1">
    <property type="nucleotide sequence ID" value="NZ_JAGSXH010000011.1"/>
</dbReference>
<sequence>MKPITARARVRGNRHQVTLPPEIRRALQVGEDDELEFTVADSGEVTVRGYRSIPVDQLWFFTPEWQRKEQDADQELALRGTSETFPDGESFISALADSAGISAEEFRRSTR</sequence>
<dbReference type="InterPro" id="IPR037914">
    <property type="entry name" value="SpoVT-AbrB_sf"/>
</dbReference>
<dbReference type="GO" id="GO:0003677">
    <property type="term" value="F:DNA binding"/>
    <property type="evidence" value="ECO:0007669"/>
    <property type="project" value="InterPro"/>
</dbReference>
<organism evidence="2 3">
    <name type="scientific">Actinocrinis puniceicyclus</name>
    <dbReference type="NCBI Taxonomy" id="977794"/>
    <lineage>
        <taxon>Bacteria</taxon>
        <taxon>Bacillati</taxon>
        <taxon>Actinomycetota</taxon>
        <taxon>Actinomycetes</taxon>
        <taxon>Catenulisporales</taxon>
        <taxon>Actinospicaceae</taxon>
        <taxon>Actinocrinis</taxon>
    </lineage>
</organism>
<feature type="domain" description="SpoVT-AbrB" evidence="1">
    <location>
        <begin position="12"/>
        <end position="52"/>
    </location>
</feature>
<evidence type="ECO:0000313" key="3">
    <source>
        <dbReference type="Proteomes" id="UP000677913"/>
    </source>
</evidence>
<dbReference type="EMBL" id="JAGSXH010000011">
    <property type="protein sequence ID" value="MBS2962428.1"/>
    <property type="molecule type" value="Genomic_DNA"/>
</dbReference>
<dbReference type="SUPFAM" id="SSF89447">
    <property type="entry name" value="AbrB/MazE/MraZ-like"/>
    <property type="match status" value="1"/>
</dbReference>
<dbReference type="Pfam" id="PF04014">
    <property type="entry name" value="MazE_antitoxin"/>
    <property type="match status" value="1"/>
</dbReference>
<evidence type="ECO:0000313" key="2">
    <source>
        <dbReference type="EMBL" id="MBS2962428.1"/>
    </source>
</evidence>
<reference evidence="2" key="1">
    <citation type="submission" date="2021-04" db="EMBL/GenBank/DDBJ databases">
        <title>Genome based classification of Actinospica acidithermotolerans sp. nov., an actinobacterium isolated from an Indonesian hot spring.</title>
        <authorList>
            <person name="Kusuma A.B."/>
            <person name="Putra K.E."/>
            <person name="Nafisah S."/>
            <person name="Loh J."/>
            <person name="Nouioui I."/>
            <person name="Goodfellow M."/>
        </authorList>
    </citation>
    <scope>NUCLEOTIDE SEQUENCE</scope>
    <source>
        <strain evidence="2">DSM 45618</strain>
    </source>
</reference>
<dbReference type="InterPro" id="IPR007159">
    <property type="entry name" value="SpoVT-AbrB_dom"/>
</dbReference>
<name>A0A8J7WHP9_9ACTN</name>
<accession>A0A8J7WHP9</accession>
<protein>
    <recommendedName>
        <fullName evidence="1">SpoVT-AbrB domain-containing protein</fullName>
    </recommendedName>
</protein>
<dbReference type="Gene3D" id="2.10.260.10">
    <property type="match status" value="1"/>
</dbReference>
<gene>
    <name evidence="2" type="ORF">KGA66_05185</name>
</gene>
<keyword evidence="3" id="KW-1185">Reference proteome</keyword>
<proteinExistence type="predicted"/>